<dbReference type="Pfam" id="PF04515">
    <property type="entry name" value="Choline_transpo"/>
    <property type="match status" value="1"/>
</dbReference>
<keyword evidence="4 7" id="KW-1133">Transmembrane helix</keyword>
<dbReference type="EMBL" id="BDIP01001661">
    <property type="protein sequence ID" value="GIQ84878.1"/>
    <property type="molecule type" value="Genomic_DNA"/>
</dbReference>
<feature type="transmembrane region" description="Helical" evidence="7">
    <location>
        <begin position="65"/>
        <end position="89"/>
    </location>
</feature>
<evidence type="ECO:0000256" key="7">
    <source>
        <dbReference type="RuleBase" id="RU368066"/>
    </source>
</evidence>
<reference evidence="8 9" key="1">
    <citation type="journal article" date="2018" name="PLoS ONE">
        <title>The draft genome of Kipferlia bialata reveals reductive genome evolution in fornicate parasites.</title>
        <authorList>
            <person name="Tanifuji G."/>
            <person name="Takabayashi S."/>
            <person name="Kume K."/>
            <person name="Takagi M."/>
            <person name="Nakayama T."/>
            <person name="Kamikawa R."/>
            <person name="Inagaki Y."/>
            <person name="Hashimoto T."/>
        </authorList>
    </citation>
    <scope>NUCLEOTIDE SEQUENCE [LARGE SCALE GENOMIC DNA]</scope>
    <source>
        <strain evidence="8">NY0173</strain>
    </source>
</reference>
<organism evidence="8 9">
    <name type="scientific">Kipferlia bialata</name>
    <dbReference type="NCBI Taxonomy" id="797122"/>
    <lineage>
        <taxon>Eukaryota</taxon>
        <taxon>Metamonada</taxon>
        <taxon>Carpediemonas-like organisms</taxon>
        <taxon>Kipferlia</taxon>
    </lineage>
</organism>
<evidence type="ECO:0000313" key="9">
    <source>
        <dbReference type="Proteomes" id="UP000265618"/>
    </source>
</evidence>
<keyword evidence="3 7" id="KW-0812">Transmembrane</keyword>
<dbReference type="InterPro" id="IPR007603">
    <property type="entry name" value="Choline_transptr-like"/>
</dbReference>
<comment type="caution">
    <text evidence="8">The sequence shown here is derived from an EMBL/GenBank/DDBJ whole genome shotgun (WGS) entry which is preliminary data.</text>
</comment>
<feature type="transmembrane region" description="Helical" evidence="7">
    <location>
        <begin position="159"/>
        <end position="186"/>
    </location>
</feature>
<dbReference type="GO" id="GO:0022857">
    <property type="term" value="F:transmembrane transporter activity"/>
    <property type="evidence" value="ECO:0007669"/>
    <property type="project" value="UniProtKB-UniRule"/>
</dbReference>
<evidence type="ECO:0000256" key="6">
    <source>
        <dbReference type="ARBA" id="ARBA00023180"/>
    </source>
</evidence>
<evidence type="ECO:0000256" key="5">
    <source>
        <dbReference type="ARBA" id="ARBA00023136"/>
    </source>
</evidence>
<comment type="caution">
    <text evidence="7">Lacks conserved residue(s) required for the propagation of feature annotation.</text>
</comment>
<proteinExistence type="inferred from homology"/>
<evidence type="ECO:0000313" key="8">
    <source>
        <dbReference type="EMBL" id="GIQ84878.1"/>
    </source>
</evidence>
<feature type="non-terminal residue" evidence="8">
    <location>
        <position position="1"/>
    </location>
</feature>
<evidence type="ECO:0000256" key="2">
    <source>
        <dbReference type="ARBA" id="ARBA00007168"/>
    </source>
</evidence>
<accession>A0A9K3CZ03</accession>
<sequence>HRSWTIETLDYVYVGVALLGTWWGLFFVLGLCQTTISMCVANWYFTRDRKHLAKGLVTGSFFKVIFFHSMSVAIGSFFIALLTWLRLIFQWVKTQVKEKESSFAKYLMGCIDCCLWVFEKALKYVNKIVYVSVAISGKSYCGAAGEAIPLLAMNTARVVALNVIVFASMLMSVVEVVIDTVFYSFLIDDKMHGDKEAEQYFAPRELHAFLKAKGDGAEKGCCC</sequence>
<keyword evidence="6" id="KW-0325">Glycoprotein</keyword>
<comment type="subcellular location">
    <subcellularLocation>
        <location evidence="7">Cell membrane</location>
        <topology evidence="7">Multi-pass membrane protein</topology>
    </subcellularLocation>
    <subcellularLocation>
        <location evidence="1">Membrane</location>
        <topology evidence="1">Multi-pass membrane protein</topology>
    </subcellularLocation>
</comment>
<dbReference type="Proteomes" id="UP000265618">
    <property type="component" value="Unassembled WGS sequence"/>
</dbReference>
<dbReference type="PANTHER" id="PTHR12385">
    <property type="entry name" value="CHOLINE TRANSPORTER-LIKE (SLC FAMILY 44)"/>
    <property type="match status" value="1"/>
</dbReference>
<evidence type="ECO:0000256" key="3">
    <source>
        <dbReference type="ARBA" id="ARBA00022692"/>
    </source>
</evidence>
<comment type="similarity">
    <text evidence="2 7">Belongs to the CTL (choline transporter-like) family.</text>
</comment>
<name>A0A9K3CZ03_9EUKA</name>
<keyword evidence="5 7" id="KW-0472">Membrane</keyword>
<dbReference type="PANTHER" id="PTHR12385:SF14">
    <property type="entry name" value="CHOLINE TRANSPORTER-LIKE 2"/>
    <property type="match status" value="1"/>
</dbReference>
<keyword evidence="9" id="KW-1185">Reference proteome</keyword>
<comment type="function">
    <text evidence="7">Choline transporter.</text>
</comment>
<dbReference type="AlphaFoldDB" id="A0A9K3CZ03"/>
<gene>
    <name evidence="8" type="ORF">KIPB_006456</name>
</gene>
<protein>
    <recommendedName>
        <fullName evidence="7">Choline transporter-like protein</fullName>
    </recommendedName>
</protein>
<evidence type="ECO:0000256" key="4">
    <source>
        <dbReference type="ARBA" id="ARBA00022989"/>
    </source>
</evidence>
<evidence type="ECO:0000256" key="1">
    <source>
        <dbReference type="ARBA" id="ARBA00004141"/>
    </source>
</evidence>
<dbReference type="GO" id="GO:0005886">
    <property type="term" value="C:plasma membrane"/>
    <property type="evidence" value="ECO:0007669"/>
    <property type="project" value="UniProtKB-SubCell"/>
</dbReference>
<dbReference type="OrthoDB" id="420519at2759"/>
<feature type="transmembrane region" description="Helical" evidence="7">
    <location>
        <begin position="12"/>
        <end position="45"/>
    </location>
</feature>